<comment type="similarity">
    <text evidence="1 2">Belongs to the phD/YefM antitoxin family.</text>
</comment>
<dbReference type="Pfam" id="PF02604">
    <property type="entry name" value="PhdYeFM_antitox"/>
    <property type="match status" value="1"/>
</dbReference>
<protein>
    <recommendedName>
        <fullName evidence="2">Antitoxin</fullName>
    </recommendedName>
</protein>
<evidence type="ECO:0000256" key="2">
    <source>
        <dbReference type="RuleBase" id="RU362080"/>
    </source>
</evidence>
<dbReference type="Proteomes" id="UP000094056">
    <property type="component" value="Unassembled WGS sequence"/>
</dbReference>
<evidence type="ECO:0000313" key="4">
    <source>
        <dbReference type="Proteomes" id="UP000094056"/>
    </source>
</evidence>
<evidence type="ECO:0000256" key="1">
    <source>
        <dbReference type="ARBA" id="ARBA00009981"/>
    </source>
</evidence>
<sequence length="72" mass="8122">MKIGISEFKTRSLKLLDEIHHSGESITVTKRGIPIAKVIPICDHTNEIDLKGTLIEQDENIFSTDEIWDSNS</sequence>
<dbReference type="Gene3D" id="3.40.1620.10">
    <property type="entry name" value="YefM-like domain"/>
    <property type="match status" value="1"/>
</dbReference>
<dbReference type="SUPFAM" id="SSF143120">
    <property type="entry name" value="YefM-like"/>
    <property type="match status" value="1"/>
</dbReference>
<organism evidence="3 4">
    <name type="scientific">Candidatus Scalindua rubra</name>
    <dbReference type="NCBI Taxonomy" id="1872076"/>
    <lineage>
        <taxon>Bacteria</taxon>
        <taxon>Pseudomonadati</taxon>
        <taxon>Planctomycetota</taxon>
        <taxon>Candidatus Brocadiia</taxon>
        <taxon>Candidatus Brocadiales</taxon>
        <taxon>Candidatus Scalinduaceae</taxon>
        <taxon>Candidatus Scalindua</taxon>
    </lineage>
</organism>
<dbReference type="InterPro" id="IPR036165">
    <property type="entry name" value="YefM-like_sf"/>
</dbReference>
<dbReference type="InterPro" id="IPR006442">
    <property type="entry name" value="Antitoxin_Phd/YefM"/>
</dbReference>
<name>A0A1E3XCM6_9BACT</name>
<reference evidence="3 4" key="1">
    <citation type="submission" date="2016-07" db="EMBL/GenBank/DDBJ databases">
        <title>Draft genome of Scalindua rubra, obtained from a brine-seawater interface in the Red Sea, sheds light on salt adaptation in anammox bacteria.</title>
        <authorList>
            <person name="Speth D.R."/>
            <person name="Lagkouvardos I."/>
            <person name="Wang Y."/>
            <person name="Qian P.-Y."/>
            <person name="Dutilh B.E."/>
            <person name="Jetten M.S."/>
        </authorList>
    </citation>
    <scope>NUCLEOTIDE SEQUENCE [LARGE SCALE GENOMIC DNA]</scope>
    <source>
        <strain evidence="3">BSI-1</strain>
    </source>
</reference>
<dbReference type="AlphaFoldDB" id="A0A1E3XCM6"/>
<comment type="caution">
    <text evidence="3">The sequence shown here is derived from an EMBL/GenBank/DDBJ whole genome shotgun (WGS) entry which is preliminary data.</text>
</comment>
<dbReference type="EMBL" id="MAYW01000030">
    <property type="protein sequence ID" value="ODS33363.1"/>
    <property type="molecule type" value="Genomic_DNA"/>
</dbReference>
<dbReference type="NCBIfam" id="TIGR01552">
    <property type="entry name" value="phd_fam"/>
    <property type="match status" value="1"/>
</dbReference>
<proteinExistence type="inferred from homology"/>
<accession>A0A1E3XCM6</accession>
<gene>
    <name evidence="3" type="ORF">SCARUB_01472</name>
</gene>
<comment type="function">
    <text evidence="2">Antitoxin component of a type II toxin-antitoxin (TA) system.</text>
</comment>
<evidence type="ECO:0000313" key="3">
    <source>
        <dbReference type="EMBL" id="ODS33363.1"/>
    </source>
</evidence>